<feature type="region of interest" description="Disordered" evidence="1">
    <location>
        <begin position="187"/>
        <end position="400"/>
    </location>
</feature>
<dbReference type="OrthoDB" id="3790485at2759"/>
<proteinExistence type="predicted"/>
<evidence type="ECO:0000313" key="3">
    <source>
        <dbReference type="Proteomes" id="UP000800038"/>
    </source>
</evidence>
<feature type="compositionally biased region" description="Basic residues" evidence="1">
    <location>
        <begin position="158"/>
        <end position="168"/>
    </location>
</feature>
<dbReference type="AlphaFoldDB" id="A0A6A5SXZ7"/>
<reference evidence="2" key="1">
    <citation type="journal article" date="2020" name="Stud. Mycol.">
        <title>101 Dothideomycetes genomes: a test case for predicting lifestyles and emergence of pathogens.</title>
        <authorList>
            <person name="Haridas S."/>
            <person name="Albert R."/>
            <person name="Binder M."/>
            <person name="Bloem J."/>
            <person name="Labutti K."/>
            <person name="Salamov A."/>
            <person name="Andreopoulos B."/>
            <person name="Baker S."/>
            <person name="Barry K."/>
            <person name="Bills G."/>
            <person name="Bluhm B."/>
            <person name="Cannon C."/>
            <person name="Castanera R."/>
            <person name="Culley D."/>
            <person name="Daum C."/>
            <person name="Ezra D."/>
            <person name="Gonzalez J."/>
            <person name="Henrissat B."/>
            <person name="Kuo A."/>
            <person name="Liang C."/>
            <person name="Lipzen A."/>
            <person name="Lutzoni F."/>
            <person name="Magnuson J."/>
            <person name="Mondo S."/>
            <person name="Nolan M."/>
            <person name="Ohm R."/>
            <person name="Pangilinan J."/>
            <person name="Park H.-J."/>
            <person name="Ramirez L."/>
            <person name="Alfaro M."/>
            <person name="Sun H."/>
            <person name="Tritt A."/>
            <person name="Yoshinaga Y."/>
            <person name="Zwiers L.-H."/>
            <person name="Turgeon B."/>
            <person name="Goodwin S."/>
            <person name="Spatafora J."/>
            <person name="Crous P."/>
            <person name="Grigoriev I."/>
        </authorList>
    </citation>
    <scope>NUCLEOTIDE SEQUENCE</scope>
    <source>
        <strain evidence="2">CBS 161.51</strain>
    </source>
</reference>
<feature type="region of interest" description="Disordered" evidence="1">
    <location>
        <begin position="118"/>
        <end position="175"/>
    </location>
</feature>
<accession>A0A6A5SXZ7</accession>
<feature type="compositionally biased region" description="Polar residues" evidence="1">
    <location>
        <begin position="275"/>
        <end position="284"/>
    </location>
</feature>
<gene>
    <name evidence="2" type="ORF">EJ02DRAFT_510025</name>
</gene>
<sequence>MSSTSIIISATIRDGTLGDTACITELNNRRDNFATEPEFLPDIRDRVLAIFDTAIATDVPTAINEGQPVFVIFQRALEAVGLLYLENAQRVVGLVSAEPIGAKRVGGSKAISVQDRIAEHHEESDIEAEIASHDEDEDEVKEESNESALEFEEDKDIHKAKKRKKPKDVKKVKQADRLAAAAALRRKRRLLTHGSPRKIARFSNSPGTRHVQETDDEETSIAPPVNTPKSSRRVTPRTSTFNSGGKKTPASRTSSRKTPNHPVPGRSILKLKVPNLSTLSQSVNHPRAAAQRAKYGRAPKNAEFVVPNSSSSSNEPAIHPSKDPTPSKLVYSTQPPQPRRSAITTSPSAAHPLHRNPTSPNEGWETETAASSSLSALSSAPPTPPKPGNHPAPSSFPPFPKLAPKAVEPFHRGACIALENMLADHLDEPEESLQGIVEELEGEMPTVNDWEHRTVLKGGMWVYGVMRGVWEEVEGVKGGKGGKGKGMEFDIEGLVGGMMKWVEGEWARLERD</sequence>
<feature type="compositionally biased region" description="Pro residues" evidence="1">
    <location>
        <begin position="381"/>
        <end position="400"/>
    </location>
</feature>
<dbReference type="Proteomes" id="UP000800038">
    <property type="component" value="Unassembled WGS sequence"/>
</dbReference>
<keyword evidence="3" id="KW-1185">Reference proteome</keyword>
<name>A0A6A5SXZ7_9PLEO</name>
<feature type="compositionally biased region" description="Polar residues" evidence="1">
    <location>
        <begin position="236"/>
        <end position="253"/>
    </location>
</feature>
<dbReference type="EMBL" id="ML976015">
    <property type="protein sequence ID" value="KAF1944594.1"/>
    <property type="molecule type" value="Genomic_DNA"/>
</dbReference>
<evidence type="ECO:0000256" key="1">
    <source>
        <dbReference type="SAM" id="MobiDB-lite"/>
    </source>
</evidence>
<protein>
    <submittedName>
        <fullName evidence="2">Uncharacterized protein</fullName>
    </submittedName>
</protein>
<feature type="compositionally biased region" description="Low complexity" evidence="1">
    <location>
        <begin position="368"/>
        <end position="380"/>
    </location>
</feature>
<evidence type="ECO:0000313" key="2">
    <source>
        <dbReference type="EMBL" id="KAF1944594.1"/>
    </source>
</evidence>
<feature type="compositionally biased region" description="Basic residues" evidence="1">
    <location>
        <begin position="187"/>
        <end position="200"/>
    </location>
</feature>
<organism evidence="2 3">
    <name type="scientific">Clathrospora elynae</name>
    <dbReference type="NCBI Taxonomy" id="706981"/>
    <lineage>
        <taxon>Eukaryota</taxon>
        <taxon>Fungi</taxon>
        <taxon>Dikarya</taxon>
        <taxon>Ascomycota</taxon>
        <taxon>Pezizomycotina</taxon>
        <taxon>Dothideomycetes</taxon>
        <taxon>Pleosporomycetidae</taxon>
        <taxon>Pleosporales</taxon>
        <taxon>Diademaceae</taxon>
        <taxon>Clathrospora</taxon>
    </lineage>
</organism>
<feature type="compositionally biased region" description="Acidic residues" evidence="1">
    <location>
        <begin position="124"/>
        <end position="141"/>
    </location>
</feature>